<evidence type="ECO:0000313" key="7">
    <source>
        <dbReference type="Proteomes" id="UP000030944"/>
    </source>
</evidence>
<gene>
    <name evidence="6" type="ORF">A7X95_07065</name>
    <name evidence="5" type="ORF">T478_0401</name>
</gene>
<protein>
    <submittedName>
        <fullName evidence="6">50S ribosomal protein L18</fullName>
    </submittedName>
    <submittedName>
        <fullName evidence="5">Putative ribosomal protein L18e/L15</fullName>
    </submittedName>
</protein>
<evidence type="ECO:0000313" key="6">
    <source>
        <dbReference type="EMBL" id="PTL87618.1"/>
    </source>
</evidence>
<dbReference type="NCBIfam" id="NF003079">
    <property type="entry name" value="PRK04005.1"/>
    <property type="match status" value="1"/>
</dbReference>
<evidence type="ECO:0000256" key="1">
    <source>
        <dbReference type="ARBA" id="ARBA00006815"/>
    </source>
</evidence>
<dbReference type="PANTHER" id="PTHR10934:SF2">
    <property type="entry name" value="LARGE RIBOSOMAL SUBUNIT PROTEIN EL18"/>
    <property type="match status" value="1"/>
</dbReference>
<proteinExistence type="inferred from homology"/>
<dbReference type="InterPro" id="IPR036227">
    <property type="entry name" value="Ribosomal_uL15/eL18_sf"/>
</dbReference>
<evidence type="ECO:0000313" key="5">
    <source>
        <dbReference type="EMBL" id="AJA92377.1"/>
    </source>
</evidence>
<comment type="similarity">
    <text evidence="1">Belongs to the eukaryotic ribosomal protein eL18 family.</text>
</comment>
<dbReference type="GeneID" id="24816298"/>
<evidence type="ECO:0000256" key="3">
    <source>
        <dbReference type="ARBA" id="ARBA00023274"/>
    </source>
</evidence>
<dbReference type="Proteomes" id="UP000030944">
    <property type="component" value="Chromosome"/>
</dbReference>
<dbReference type="RefSeq" id="WP_048104764.1">
    <property type="nucleotide sequence ID" value="NZ_CP007026.1"/>
</dbReference>
<dbReference type="InterPro" id="IPR000039">
    <property type="entry name" value="Ribosomal_eL18"/>
</dbReference>
<reference evidence="6" key="3">
    <citation type="submission" date="2016-05" db="EMBL/GenBank/DDBJ databases">
        <authorList>
            <person name="Lavstsen T."/>
            <person name="Jespersen J.S."/>
        </authorList>
    </citation>
    <scope>NUCLEOTIDE SEQUENCE [LARGE SCALE GENOMIC DNA]</scope>
    <source>
        <strain evidence="6">U25</strain>
    </source>
</reference>
<reference evidence="8" key="2">
    <citation type="submission" date="2016-05" db="EMBL/GenBank/DDBJ databases">
        <authorList>
            <person name="Dupont C."/>
            <person name="Santoro A."/>
        </authorList>
    </citation>
    <scope>NUCLEOTIDE SEQUENCE [LARGE SCALE GENOMIC DNA]</scope>
    <source>
        <strain evidence="8">U25</strain>
    </source>
</reference>
<dbReference type="KEGG" id="nbv:T478_0401"/>
<evidence type="ECO:0000313" key="8">
    <source>
        <dbReference type="Proteomes" id="UP000241022"/>
    </source>
</evidence>
<dbReference type="OrthoDB" id="11309at2157"/>
<reference evidence="5 7" key="1">
    <citation type="journal article" date="2015" name="Proc. Natl. Acad. Sci. U.S.A.">
        <title>Genomic and proteomic characterization of "Candidatus Nitrosopelagicus brevis": An ammonia-oxidizing archaeon from the open ocean.</title>
        <authorList>
            <person name="Santoro A.E."/>
            <person name="Dupont C.L."/>
            <person name="Richter R.A."/>
            <person name="Craig M.T."/>
            <person name="Carini P."/>
            <person name="McIlvin M.R."/>
            <person name="Yang Y."/>
            <person name="Orsi W.D."/>
            <person name="Moran D.M."/>
            <person name="Saito M.A."/>
        </authorList>
    </citation>
    <scope>NUCLEOTIDE SEQUENCE [LARGE SCALE GENOMIC DNA]</scope>
    <source>
        <strain evidence="5">CN25</strain>
        <strain evidence="7">V2</strain>
    </source>
</reference>
<dbReference type="EMBL" id="CP007026">
    <property type="protein sequence ID" value="AJA92377.1"/>
    <property type="molecule type" value="Genomic_DNA"/>
</dbReference>
<dbReference type="GO" id="GO:0003723">
    <property type="term" value="F:RNA binding"/>
    <property type="evidence" value="ECO:0007669"/>
    <property type="project" value="TreeGrafter"/>
</dbReference>
<dbReference type="GO" id="GO:0003735">
    <property type="term" value="F:structural constituent of ribosome"/>
    <property type="evidence" value="ECO:0007669"/>
    <property type="project" value="InterPro"/>
</dbReference>
<dbReference type="SUPFAM" id="SSF52080">
    <property type="entry name" value="Ribosomal proteins L15p and L18e"/>
    <property type="match status" value="1"/>
</dbReference>
<dbReference type="HOGENOM" id="CLU_146465_0_0_2"/>
<keyword evidence="8" id="KW-1185">Reference proteome</keyword>
<dbReference type="InterPro" id="IPR021131">
    <property type="entry name" value="Ribosomal_uL15/eL18"/>
</dbReference>
<keyword evidence="2 5" id="KW-0689">Ribosomal protein</keyword>
<dbReference type="GO" id="GO:0006412">
    <property type="term" value="P:translation"/>
    <property type="evidence" value="ECO:0007669"/>
    <property type="project" value="InterPro"/>
</dbReference>
<dbReference type="InterPro" id="IPR001196">
    <property type="entry name" value="Ribosomal_uL15_CS"/>
</dbReference>
<reference evidence="6 8" key="4">
    <citation type="submission" date="2018-04" db="EMBL/GenBank/DDBJ databases">
        <title>Transcriptomics of ammonia oxidizing archaea.</title>
        <authorList>
            <person name="Carini P."/>
        </authorList>
    </citation>
    <scope>NUCLEOTIDE SEQUENCE [LARGE SCALE GENOMIC DNA]</scope>
    <source>
        <strain evidence="6 8">U25</strain>
    </source>
</reference>
<dbReference type="PROSITE" id="PS00475">
    <property type="entry name" value="RIBOSOMAL_L15"/>
    <property type="match status" value="1"/>
</dbReference>
<dbReference type="EMBL" id="LXWN01000002">
    <property type="protein sequence ID" value="PTL87618.1"/>
    <property type="molecule type" value="Genomic_DNA"/>
</dbReference>
<sequence length="115" mass="12342">MVTQAKVNTLKILKKASKENDAPIWAKVADFVQKSRSNQKIVNLTRINQTTEDGNAVVITGKILGTGNISHKVSVSSFSISNAAAKKIIESGGEVLKFSEMIEKFPTGKGVKIIG</sequence>
<dbReference type="STRING" id="1410606.T478_0401"/>
<organism evidence="5 7">
    <name type="scientific">Candidatus Nitrosopelagicus brevis</name>
    <dbReference type="NCBI Taxonomy" id="1410606"/>
    <lineage>
        <taxon>Archaea</taxon>
        <taxon>Nitrososphaerota</taxon>
    </lineage>
</organism>
<dbReference type="Proteomes" id="UP000241022">
    <property type="component" value="Unassembled WGS sequence"/>
</dbReference>
<evidence type="ECO:0000259" key="4">
    <source>
        <dbReference type="Pfam" id="PF17135"/>
    </source>
</evidence>
<keyword evidence="3" id="KW-0687">Ribonucleoprotein</keyword>
<dbReference type="Gene3D" id="3.100.10.10">
    <property type="match status" value="1"/>
</dbReference>
<evidence type="ECO:0000256" key="2">
    <source>
        <dbReference type="ARBA" id="ARBA00022980"/>
    </source>
</evidence>
<dbReference type="PANTHER" id="PTHR10934">
    <property type="entry name" value="60S RIBOSOMAL PROTEIN L18"/>
    <property type="match status" value="1"/>
</dbReference>
<name>A0A0A7V005_9ARCH</name>
<dbReference type="GO" id="GO:0022625">
    <property type="term" value="C:cytosolic large ribosomal subunit"/>
    <property type="evidence" value="ECO:0007669"/>
    <property type="project" value="TreeGrafter"/>
</dbReference>
<accession>A0A0A7V005</accession>
<dbReference type="AlphaFoldDB" id="A0A0A7V005"/>
<feature type="domain" description="Large ribosomal subunit protein uL15/eL18" evidence="4">
    <location>
        <begin position="21"/>
        <end position="112"/>
    </location>
</feature>
<dbReference type="Pfam" id="PF17135">
    <property type="entry name" value="Ribosomal_L18"/>
    <property type="match status" value="1"/>
</dbReference>